<dbReference type="SMART" id="SM00220">
    <property type="entry name" value="S_TKc"/>
    <property type="match status" value="1"/>
</dbReference>
<evidence type="ECO:0000256" key="5">
    <source>
        <dbReference type="ARBA" id="ARBA00037982"/>
    </source>
</evidence>
<dbReference type="Gene3D" id="3.30.200.20">
    <property type="entry name" value="Phosphorylase Kinase, domain 1"/>
    <property type="match status" value="1"/>
</dbReference>
<keyword evidence="2" id="KW-0547">Nucleotide-binding</keyword>
<dbReference type="GO" id="GO:0005524">
    <property type="term" value="F:ATP binding"/>
    <property type="evidence" value="ECO:0007669"/>
    <property type="project" value="UniProtKB-KW"/>
</dbReference>
<dbReference type="Gene3D" id="1.10.510.10">
    <property type="entry name" value="Transferase(Phosphotransferase) domain 1"/>
    <property type="match status" value="2"/>
</dbReference>
<feature type="domain" description="Protein kinase" evidence="6">
    <location>
        <begin position="223"/>
        <end position="437"/>
    </location>
</feature>
<dbReference type="PANTHER" id="PTHR11042">
    <property type="entry name" value="EUKARYOTIC TRANSLATION INITIATION FACTOR 2-ALPHA KINASE EIF2-ALPHA KINASE -RELATED"/>
    <property type="match status" value="1"/>
</dbReference>
<dbReference type="SUPFAM" id="SSF56112">
    <property type="entry name" value="Protein kinase-like (PK-like)"/>
    <property type="match status" value="2"/>
</dbReference>
<dbReference type="GO" id="GO:0005634">
    <property type="term" value="C:nucleus"/>
    <property type="evidence" value="ECO:0007669"/>
    <property type="project" value="TreeGrafter"/>
</dbReference>
<organism evidence="7">
    <name type="scientific">Medioppia subpectinata</name>
    <dbReference type="NCBI Taxonomy" id="1979941"/>
    <lineage>
        <taxon>Eukaryota</taxon>
        <taxon>Metazoa</taxon>
        <taxon>Ecdysozoa</taxon>
        <taxon>Arthropoda</taxon>
        <taxon>Chelicerata</taxon>
        <taxon>Arachnida</taxon>
        <taxon>Acari</taxon>
        <taxon>Acariformes</taxon>
        <taxon>Sarcoptiformes</taxon>
        <taxon>Oribatida</taxon>
        <taxon>Brachypylina</taxon>
        <taxon>Oppioidea</taxon>
        <taxon>Oppiidae</taxon>
        <taxon>Medioppia</taxon>
    </lineage>
</organism>
<name>A0A7R9KSK4_9ACAR</name>
<dbReference type="GO" id="GO:0005737">
    <property type="term" value="C:cytoplasm"/>
    <property type="evidence" value="ECO:0007669"/>
    <property type="project" value="TreeGrafter"/>
</dbReference>
<sequence>MISLKMLMMANTTHNSLRLNPLAQVHLELYIKLNINYKTNYMLLKRCTLKSEKLFHDEIQNMEKLDSKFVVKYHEKWNEGQHLYLQMEYCSQTLRPIIESKQNIFKRKSKNPMNIFEYFITCEILLEILQSVQYLHSLNIIHRDLKPENIMVVQHVNSNRCLILGECRLATEHERTSMSHTQRPGNVLKYMATEVQWGRTYDVKADVYSLGVIGHELFDTFGENKLSLLEKGHLGKYLKQTSNRIMKYMPLKEYNLMVTISVEKKRKVLNEVKCLEKLDSKFVVKYYKSWTEGKHLYIQMEYCTQTLKEILQSIRTTFERQSSEPMNIFEYFICCEIFRELLECVQYIHEIVPPIIHRDIKPENVLILHKHMKQPCLKIGDLGLATDHKMTSASHTKGAGTVKYMAPEVHFSTHYKPSADIYSLGLIGQELFETHMA</sequence>
<gene>
    <name evidence="7" type="ORF">OSB1V03_LOCUS8938</name>
</gene>
<evidence type="ECO:0000256" key="1">
    <source>
        <dbReference type="ARBA" id="ARBA00022679"/>
    </source>
</evidence>
<evidence type="ECO:0000256" key="4">
    <source>
        <dbReference type="ARBA" id="ARBA00022840"/>
    </source>
</evidence>
<comment type="similarity">
    <text evidence="5">Belongs to the protein kinase superfamily. Ser/Thr protein kinase family. GCN2 subfamily.</text>
</comment>
<keyword evidence="3" id="KW-0418">Kinase</keyword>
<keyword evidence="1" id="KW-0808">Transferase</keyword>
<dbReference type="EMBL" id="CAJPIZ010005785">
    <property type="protein sequence ID" value="CAG2108947.1"/>
    <property type="molecule type" value="Genomic_DNA"/>
</dbReference>
<dbReference type="Proteomes" id="UP000759131">
    <property type="component" value="Unassembled WGS sequence"/>
</dbReference>
<dbReference type="InterPro" id="IPR050339">
    <property type="entry name" value="CC_SR_Kinase"/>
</dbReference>
<evidence type="ECO:0000313" key="7">
    <source>
        <dbReference type="EMBL" id="CAD7628517.1"/>
    </source>
</evidence>
<dbReference type="PROSITE" id="PS00108">
    <property type="entry name" value="PROTEIN_KINASE_ST"/>
    <property type="match status" value="1"/>
</dbReference>
<proteinExistence type="inferred from homology"/>
<protein>
    <recommendedName>
        <fullName evidence="6">Protein kinase domain-containing protein</fullName>
    </recommendedName>
</protein>
<dbReference type="EMBL" id="OC860360">
    <property type="protein sequence ID" value="CAD7628517.1"/>
    <property type="molecule type" value="Genomic_DNA"/>
</dbReference>
<dbReference type="OrthoDB" id="8961570at2759"/>
<keyword evidence="8" id="KW-1185">Reference proteome</keyword>
<evidence type="ECO:0000256" key="3">
    <source>
        <dbReference type="ARBA" id="ARBA00022777"/>
    </source>
</evidence>
<dbReference type="PROSITE" id="PS50011">
    <property type="entry name" value="PROTEIN_KINASE_DOM"/>
    <property type="match status" value="2"/>
</dbReference>
<evidence type="ECO:0000259" key="6">
    <source>
        <dbReference type="PROSITE" id="PS50011"/>
    </source>
</evidence>
<dbReference type="GO" id="GO:0004672">
    <property type="term" value="F:protein kinase activity"/>
    <property type="evidence" value="ECO:0007669"/>
    <property type="project" value="InterPro"/>
</dbReference>
<feature type="domain" description="Protein kinase" evidence="6">
    <location>
        <begin position="1"/>
        <end position="238"/>
    </location>
</feature>
<dbReference type="CDD" id="cd00180">
    <property type="entry name" value="PKc"/>
    <property type="match status" value="1"/>
</dbReference>
<dbReference type="InterPro" id="IPR011009">
    <property type="entry name" value="Kinase-like_dom_sf"/>
</dbReference>
<accession>A0A7R9KSK4</accession>
<dbReference type="InterPro" id="IPR008271">
    <property type="entry name" value="Ser/Thr_kinase_AS"/>
</dbReference>
<dbReference type="InterPro" id="IPR000719">
    <property type="entry name" value="Prot_kinase_dom"/>
</dbReference>
<reference evidence="7" key="1">
    <citation type="submission" date="2020-11" db="EMBL/GenBank/DDBJ databases">
        <authorList>
            <person name="Tran Van P."/>
        </authorList>
    </citation>
    <scope>NUCLEOTIDE SEQUENCE</scope>
</reference>
<keyword evidence="4" id="KW-0067">ATP-binding</keyword>
<evidence type="ECO:0000256" key="2">
    <source>
        <dbReference type="ARBA" id="ARBA00022741"/>
    </source>
</evidence>
<dbReference type="AlphaFoldDB" id="A0A7R9KSK4"/>
<dbReference type="Pfam" id="PF00069">
    <property type="entry name" value="Pkinase"/>
    <property type="match status" value="2"/>
</dbReference>
<evidence type="ECO:0000313" key="8">
    <source>
        <dbReference type="Proteomes" id="UP000759131"/>
    </source>
</evidence>